<protein>
    <submittedName>
        <fullName evidence="4">Glycosyltransferase family 4 protein</fullName>
    </submittedName>
</protein>
<evidence type="ECO:0000259" key="2">
    <source>
        <dbReference type="Pfam" id="PF00534"/>
    </source>
</evidence>
<dbReference type="OrthoDB" id="9802525at2"/>
<dbReference type="Gene3D" id="3.40.50.2000">
    <property type="entry name" value="Glycogen Phosphorylase B"/>
    <property type="match status" value="2"/>
</dbReference>
<dbReference type="GO" id="GO:0009103">
    <property type="term" value="P:lipopolysaccharide biosynthetic process"/>
    <property type="evidence" value="ECO:0007669"/>
    <property type="project" value="TreeGrafter"/>
</dbReference>
<dbReference type="InterPro" id="IPR001296">
    <property type="entry name" value="Glyco_trans_1"/>
</dbReference>
<sequence length="356" mass="41145">MQSLSINMFSKAESKAGQGVGSAYRELVNTLVKHYPNDLALTYNAFKTSDISHYHTINFPFYLSTFLKRRRGIRLGYVHFLPETLRGSIHLPGWIQTLFDKYLIAFYRRMDHLVVVNPVFIDKLVQDYHFDPKKLSYIPNFVSTDTFYPQTTEEKAAFRQTLGRSSNDFVVLGVGQIQGRKGIDDFIQLGVDHPEICFYWVGGFTFGKLSDDHDRYQEALKHLPPNVHFTGVVDRADMVKYYNLADLFLLPSYSELFPMSILEAFACHTPVMLRDLDLYQDILGGYYIPCADRAAMGKKISQLAQDPQSLKSYQDKAQAASHYYSEDRVAQIWLSFYRDLVRKHEKNTHQLTQPEK</sequence>
<dbReference type="SUPFAM" id="SSF53756">
    <property type="entry name" value="UDP-Glycosyltransferase/glycogen phosphorylase"/>
    <property type="match status" value="1"/>
</dbReference>
<dbReference type="AlphaFoldDB" id="A0A0X8FHB6"/>
<organism evidence="4 5">
    <name type="scientific">Aerococcus urinae</name>
    <dbReference type="NCBI Taxonomy" id="1376"/>
    <lineage>
        <taxon>Bacteria</taxon>
        <taxon>Bacillati</taxon>
        <taxon>Bacillota</taxon>
        <taxon>Bacilli</taxon>
        <taxon>Lactobacillales</taxon>
        <taxon>Aerococcaceae</taxon>
        <taxon>Aerococcus</taxon>
    </lineage>
</organism>
<dbReference type="Proteomes" id="UP000594771">
    <property type="component" value="Chromosome"/>
</dbReference>
<dbReference type="Pfam" id="PF13439">
    <property type="entry name" value="Glyco_transf_4"/>
    <property type="match status" value="1"/>
</dbReference>
<evidence type="ECO:0000313" key="4">
    <source>
        <dbReference type="EMBL" id="QPS01772.1"/>
    </source>
</evidence>
<feature type="domain" description="Glycosyl transferase family 1" evidence="2">
    <location>
        <begin position="156"/>
        <end position="318"/>
    </location>
</feature>
<proteinExistence type="predicted"/>
<gene>
    <name evidence="4" type="ORF">I6G68_01485</name>
</gene>
<dbReference type="KEGG" id="aun:AWM73_08525"/>
<accession>A0A0X8FHB6</accession>
<dbReference type="InterPro" id="IPR028098">
    <property type="entry name" value="Glyco_trans_4-like_N"/>
</dbReference>
<dbReference type="PANTHER" id="PTHR46401:SF2">
    <property type="entry name" value="GLYCOSYLTRANSFERASE WBBK-RELATED"/>
    <property type="match status" value="1"/>
</dbReference>
<name>A0A0X8FHB6_9LACT</name>
<dbReference type="EMBL" id="CP065662">
    <property type="protein sequence ID" value="QPS01772.1"/>
    <property type="molecule type" value="Genomic_DNA"/>
</dbReference>
<dbReference type="CDD" id="cd03801">
    <property type="entry name" value="GT4_PimA-like"/>
    <property type="match status" value="1"/>
</dbReference>
<evidence type="ECO:0000259" key="3">
    <source>
        <dbReference type="Pfam" id="PF13439"/>
    </source>
</evidence>
<evidence type="ECO:0000256" key="1">
    <source>
        <dbReference type="ARBA" id="ARBA00022679"/>
    </source>
</evidence>
<evidence type="ECO:0000313" key="5">
    <source>
        <dbReference type="Proteomes" id="UP000594771"/>
    </source>
</evidence>
<keyword evidence="1 4" id="KW-0808">Transferase</keyword>
<reference evidence="4 5" key="1">
    <citation type="submission" date="2020-12" db="EMBL/GenBank/DDBJ databases">
        <title>FDA dAtabase for Regulatory Grade micrObial Sequences (FDA-ARGOS): Supporting development and validation of Infectious Disease Dx tests.</title>
        <authorList>
            <person name="Sproer C."/>
            <person name="Gronow S."/>
            <person name="Severitt S."/>
            <person name="Schroder I."/>
            <person name="Tallon L."/>
            <person name="Sadzewicz L."/>
            <person name="Zhao X."/>
            <person name="Boylan J."/>
            <person name="Ott S."/>
            <person name="Bowen H."/>
            <person name="Vavikolanu K."/>
            <person name="Mehta A."/>
            <person name="Aluvathingal J."/>
            <person name="Nadendla S."/>
            <person name="Lowell S."/>
            <person name="Myers T."/>
            <person name="Yan Y."/>
            <person name="Sichtig H."/>
        </authorList>
    </citation>
    <scope>NUCLEOTIDE SEQUENCE [LARGE SCALE GENOMIC DNA]</scope>
    <source>
        <strain evidence="4 5">FDAARGOS_911</strain>
    </source>
</reference>
<dbReference type="GeneID" id="35767375"/>
<dbReference type="GO" id="GO:0016757">
    <property type="term" value="F:glycosyltransferase activity"/>
    <property type="evidence" value="ECO:0007669"/>
    <property type="project" value="InterPro"/>
</dbReference>
<feature type="domain" description="Glycosyltransferase subfamily 4-like N-terminal" evidence="3">
    <location>
        <begin position="49"/>
        <end position="145"/>
    </location>
</feature>
<dbReference type="Pfam" id="PF00534">
    <property type="entry name" value="Glycos_transf_1"/>
    <property type="match status" value="1"/>
</dbReference>
<dbReference type="RefSeq" id="WP_060778949.1">
    <property type="nucleotide sequence ID" value="NZ_CAJHLH010000007.1"/>
</dbReference>
<dbReference type="PANTHER" id="PTHR46401">
    <property type="entry name" value="GLYCOSYLTRANSFERASE WBBK-RELATED"/>
    <property type="match status" value="1"/>
</dbReference>